<evidence type="ECO:0000259" key="1">
    <source>
        <dbReference type="PROSITE" id="PS00028"/>
    </source>
</evidence>
<name>A0A5C7VW37_9PROT</name>
<sequence length="74" mass="8993">MTAHDKKRYYIHGDRYELDRYYCAECDVFFDESHFSHPHRENHYVRYAAAKGIKKLMKGSEEYFRPESSASFYL</sequence>
<dbReference type="PROSITE" id="PS00028">
    <property type="entry name" value="ZINC_FINGER_C2H2_1"/>
    <property type="match status" value="1"/>
</dbReference>
<reference evidence="2 3" key="1">
    <citation type="submission" date="2018-09" db="EMBL/GenBank/DDBJ databases">
        <title>Metagenome Assembled Genomes from an Advanced Water Purification Facility.</title>
        <authorList>
            <person name="Stamps B.W."/>
            <person name="Spear J.R."/>
        </authorList>
    </citation>
    <scope>NUCLEOTIDE SEQUENCE [LARGE SCALE GENOMIC DNA]</scope>
    <source>
        <strain evidence="2">Bin_54_1</strain>
    </source>
</reference>
<comment type="caution">
    <text evidence="2">The sequence shown here is derived from an EMBL/GenBank/DDBJ whole genome shotgun (WGS) entry which is preliminary data.</text>
</comment>
<gene>
    <name evidence="2" type="ORF">E6Q60_07575</name>
</gene>
<dbReference type="EMBL" id="SSFX01000053">
    <property type="protein sequence ID" value="TXI28348.1"/>
    <property type="molecule type" value="Genomic_DNA"/>
</dbReference>
<evidence type="ECO:0000313" key="2">
    <source>
        <dbReference type="EMBL" id="TXI28348.1"/>
    </source>
</evidence>
<feature type="domain" description="C2H2-type" evidence="1">
    <location>
        <begin position="23"/>
        <end position="43"/>
    </location>
</feature>
<protein>
    <recommendedName>
        <fullName evidence="1">C2H2-type domain-containing protein</fullName>
    </recommendedName>
</protein>
<dbReference type="Proteomes" id="UP000321055">
    <property type="component" value="Unassembled WGS sequence"/>
</dbReference>
<dbReference type="InterPro" id="IPR013087">
    <property type="entry name" value="Znf_C2H2_type"/>
</dbReference>
<evidence type="ECO:0000313" key="3">
    <source>
        <dbReference type="Proteomes" id="UP000321055"/>
    </source>
</evidence>
<proteinExistence type="predicted"/>
<organism evidence="2 3">
    <name type="scientific">Nitrosomonas oligotropha</name>
    <dbReference type="NCBI Taxonomy" id="42354"/>
    <lineage>
        <taxon>Bacteria</taxon>
        <taxon>Pseudomonadati</taxon>
        <taxon>Pseudomonadota</taxon>
        <taxon>Betaproteobacteria</taxon>
        <taxon>Nitrosomonadales</taxon>
        <taxon>Nitrosomonadaceae</taxon>
        <taxon>Nitrosomonas</taxon>
    </lineage>
</organism>
<accession>A0A5C7VW37</accession>
<dbReference type="AlphaFoldDB" id="A0A5C7VW37"/>